<dbReference type="InterPro" id="IPR031367">
    <property type="entry name" value="CCDC24"/>
</dbReference>
<reference evidence="2" key="1">
    <citation type="submission" date="2021-02" db="EMBL/GenBank/DDBJ databases">
        <authorList>
            <person name="Nowell W R."/>
        </authorList>
    </citation>
    <scope>NUCLEOTIDE SEQUENCE</scope>
    <source>
        <strain evidence="2">Ploen Becks lab</strain>
    </source>
</reference>
<evidence type="ECO:0000313" key="3">
    <source>
        <dbReference type="Proteomes" id="UP000663879"/>
    </source>
</evidence>
<protein>
    <recommendedName>
        <fullName evidence="4">Coiled-coil domain-containing protein 24</fullName>
    </recommendedName>
</protein>
<evidence type="ECO:0008006" key="4">
    <source>
        <dbReference type="Google" id="ProtNLM"/>
    </source>
</evidence>
<dbReference type="PANTHER" id="PTHR28601:SF1">
    <property type="entry name" value="COILED-COIL DOMAIN-CONTAINING PROTEIN 24"/>
    <property type="match status" value="1"/>
</dbReference>
<feature type="region of interest" description="Disordered" evidence="1">
    <location>
        <begin position="147"/>
        <end position="170"/>
    </location>
</feature>
<gene>
    <name evidence="2" type="ORF">OXX778_LOCUS3919</name>
</gene>
<feature type="compositionally biased region" description="Low complexity" evidence="1">
    <location>
        <begin position="353"/>
        <end position="373"/>
    </location>
</feature>
<evidence type="ECO:0000313" key="2">
    <source>
        <dbReference type="EMBL" id="CAF0751090.1"/>
    </source>
</evidence>
<accession>A0A813PIP7</accession>
<organism evidence="2 3">
    <name type="scientific">Brachionus calyciflorus</name>
    <dbReference type="NCBI Taxonomy" id="104777"/>
    <lineage>
        <taxon>Eukaryota</taxon>
        <taxon>Metazoa</taxon>
        <taxon>Spiralia</taxon>
        <taxon>Gnathifera</taxon>
        <taxon>Rotifera</taxon>
        <taxon>Eurotatoria</taxon>
        <taxon>Monogononta</taxon>
        <taxon>Pseudotrocha</taxon>
        <taxon>Ploima</taxon>
        <taxon>Brachionidae</taxon>
        <taxon>Brachionus</taxon>
    </lineage>
</organism>
<proteinExistence type="predicted"/>
<keyword evidence="3" id="KW-1185">Reference proteome</keyword>
<dbReference type="EMBL" id="CAJNOC010000367">
    <property type="protein sequence ID" value="CAF0751090.1"/>
    <property type="molecule type" value="Genomic_DNA"/>
</dbReference>
<comment type="caution">
    <text evidence="2">The sequence shown here is derived from an EMBL/GenBank/DDBJ whole genome shotgun (WGS) entry which is preliminary data.</text>
</comment>
<evidence type="ECO:0000256" key="1">
    <source>
        <dbReference type="SAM" id="MobiDB-lite"/>
    </source>
</evidence>
<dbReference type="AlphaFoldDB" id="A0A813PIP7"/>
<name>A0A813PIP7_9BILA</name>
<sequence length="385" mass="43820">MSDESVCILEPPDTWAYEPPESIWHFIKSLANQQEIDVIENKIGSSLIEESLDLHAEIDTLLEIWRDYRHETERTLLTYRQPQNPKKNLEPANVRNTLKKEIALFLNQLRQQYKMDHTKFNAQILKNNHNLNVINYVLGTPVNKNEDLLNEDRPRTSRSRLGFDTPLIPRPRTKQQLNEQIENLPEDKINFVDIDTIVDKIQTILNDEIKQLKDDIEFLMDCLDKESEFRIKTSGMLKEPSINELKEERKKLESDLLNCKNVVKISGLPTSVSAINSNRSISRITPSPPGSASSMRSLNSVKSVQSVKSVRSVSSNKTLTHRVVKAPLTIVSPSQNVSKLKLDLIQRNNSASSSIDLTSSSSSSMANGQSSSARKFRQMVLESRE</sequence>
<dbReference type="Pfam" id="PF15669">
    <property type="entry name" value="CCDC24"/>
    <property type="match status" value="1"/>
</dbReference>
<dbReference type="OrthoDB" id="6022633at2759"/>
<dbReference type="PANTHER" id="PTHR28601">
    <property type="entry name" value="COILED-COIL DOMAIN-CONTAINING PROTEIN 24"/>
    <property type="match status" value="1"/>
</dbReference>
<dbReference type="Proteomes" id="UP000663879">
    <property type="component" value="Unassembled WGS sequence"/>
</dbReference>
<feature type="region of interest" description="Disordered" evidence="1">
    <location>
        <begin position="353"/>
        <end position="385"/>
    </location>
</feature>